<evidence type="ECO:0000313" key="3">
    <source>
        <dbReference type="Proteomes" id="UP001145021"/>
    </source>
</evidence>
<proteinExistence type="predicted"/>
<evidence type="ECO:0000256" key="1">
    <source>
        <dbReference type="SAM" id="MobiDB-lite"/>
    </source>
</evidence>
<keyword evidence="3" id="KW-1185">Reference proteome</keyword>
<evidence type="ECO:0000313" key="2">
    <source>
        <dbReference type="EMBL" id="KAJ1646515.1"/>
    </source>
</evidence>
<gene>
    <name evidence="2" type="ORF">LPJ64_002023</name>
</gene>
<protein>
    <submittedName>
        <fullName evidence="2">Uncharacterized protein</fullName>
    </submittedName>
</protein>
<reference evidence="2" key="1">
    <citation type="submission" date="2022-07" db="EMBL/GenBank/DDBJ databases">
        <title>Phylogenomic reconstructions and comparative analyses of Kickxellomycotina fungi.</title>
        <authorList>
            <person name="Reynolds N.K."/>
            <person name="Stajich J.E."/>
            <person name="Barry K."/>
            <person name="Grigoriev I.V."/>
            <person name="Crous P."/>
            <person name="Smith M.E."/>
        </authorList>
    </citation>
    <scope>NUCLEOTIDE SEQUENCE</scope>
    <source>
        <strain evidence="2">NBRC 105413</strain>
    </source>
</reference>
<sequence length="180" mass="19558">MQRSHVHNASSNKKLETSAIKTHKQRSDTEKACDPALIVLIWYLGCQVSVSTLSFRLLATTLVVGIAAAEVISKGSPSGPINLTLVRICSLIANSPSSAVSLTFSSMLCCTGSIRKYVHRWMHMATSSSGSDLQSTVHFCVLLTMSSSLVSCITVRQSSLHRVLLQDERQRWSVGDESCS</sequence>
<organism evidence="2 3">
    <name type="scientific">Coemansia asiatica</name>
    <dbReference type="NCBI Taxonomy" id="1052880"/>
    <lineage>
        <taxon>Eukaryota</taxon>
        <taxon>Fungi</taxon>
        <taxon>Fungi incertae sedis</taxon>
        <taxon>Zoopagomycota</taxon>
        <taxon>Kickxellomycotina</taxon>
        <taxon>Kickxellomycetes</taxon>
        <taxon>Kickxellales</taxon>
        <taxon>Kickxellaceae</taxon>
        <taxon>Coemansia</taxon>
    </lineage>
</organism>
<feature type="region of interest" description="Disordered" evidence="1">
    <location>
        <begin position="1"/>
        <end position="23"/>
    </location>
</feature>
<comment type="caution">
    <text evidence="2">The sequence shown here is derived from an EMBL/GenBank/DDBJ whole genome shotgun (WGS) entry which is preliminary data.</text>
</comment>
<dbReference type="AlphaFoldDB" id="A0A9W7XKC0"/>
<accession>A0A9W7XKC0</accession>
<name>A0A9W7XKC0_9FUNG</name>
<dbReference type="Proteomes" id="UP001145021">
    <property type="component" value="Unassembled WGS sequence"/>
</dbReference>
<dbReference type="EMBL" id="JANBOH010000058">
    <property type="protein sequence ID" value="KAJ1646515.1"/>
    <property type="molecule type" value="Genomic_DNA"/>
</dbReference>